<protein>
    <submittedName>
        <fullName evidence="1">Uncharacterized protein</fullName>
    </submittedName>
</protein>
<dbReference type="AlphaFoldDB" id="A0AAP0EDX5"/>
<keyword evidence="2" id="KW-1185">Reference proteome</keyword>
<evidence type="ECO:0000313" key="2">
    <source>
        <dbReference type="Proteomes" id="UP001417504"/>
    </source>
</evidence>
<sequence length="90" mass="9909">MDTTHIRSSCPRLTITELSSFSRSSRTPVLTLSSGIVGVKTRRHHLKRGSGGSLVYWATNSSLTAIQSFGVLRQTLMQKGLLIDATEYLE</sequence>
<gene>
    <name evidence="1" type="ORF">Sjap_024748</name>
</gene>
<reference evidence="1 2" key="1">
    <citation type="submission" date="2024-01" db="EMBL/GenBank/DDBJ databases">
        <title>Genome assemblies of Stephania.</title>
        <authorList>
            <person name="Yang L."/>
        </authorList>
    </citation>
    <scope>NUCLEOTIDE SEQUENCE [LARGE SCALE GENOMIC DNA]</scope>
    <source>
        <strain evidence="1">QJT</strain>
        <tissue evidence="1">Leaf</tissue>
    </source>
</reference>
<proteinExistence type="predicted"/>
<dbReference type="Proteomes" id="UP001417504">
    <property type="component" value="Unassembled WGS sequence"/>
</dbReference>
<evidence type="ECO:0000313" key="1">
    <source>
        <dbReference type="EMBL" id="KAK9091571.1"/>
    </source>
</evidence>
<name>A0AAP0EDX5_9MAGN</name>
<accession>A0AAP0EDX5</accession>
<dbReference type="EMBL" id="JBBNAE010000010">
    <property type="protein sequence ID" value="KAK9091571.1"/>
    <property type="molecule type" value="Genomic_DNA"/>
</dbReference>
<comment type="caution">
    <text evidence="1">The sequence shown here is derived from an EMBL/GenBank/DDBJ whole genome shotgun (WGS) entry which is preliminary data.</text>
</comment>
<organism evidence="1 2">
    <name type="scientific">Stephania japonica</name>
    <dbReference type="NCBI Taxonomy" id="461633"/>
    <lineage>
        <taxon>Eukaryota</taxon>
        <taxon>Viridiplantae</taxon>
        <taxon>Streptophyta</taxon>
        <taxon>Embryophyta</taxon>
        <taxon>Tracheophyta</taxon>
        <taxon>Spermatophyta</taxon>
        <taxon>Magnoliopsida</taxon>
        <taxon>Ranunculales</taxon>
        <taxon>Menispermaceae</taxon>
        <taxon>Menispermoideae</taxon>
        <taxon>Cissampelideae</taxon>
        <taxon>Stephania</taxon>
    </lineage>
</organism>